<sequence>MGTYAPMQFWIENHNLTIIEVDGVSVQPYDVECVLLGAAQRYSVVVQTLDSTDYNYQIHVDFNEDMFGNNFPANYSKSVISTLQYDPAAPMFNYTGPVPAFTLDETQL</sequence>
<accession>A0AAD5UDY4</accession>
<evidence type="ECO:0000259" key="1">
    <source>
        <dbReference type="Pfam" id="PF00394"/>
    </source>
</evidence>
<keyword evidence="3" id="KW-1185">Reference proteome</keyword>
<feature type="non-terminal residue" evidence="2">
    <location>
        <position position="108"/>
    </location>
</feature>
<dbReference type="Gene3D" id="2.60.40.420">
    <property type="entry name" value="Cupredoxins - blue copper proteins"/>
    <property type="match status" value="1"/>
</dbReference>
<dbReference type="InterPro" id="IPR008972">
    <property type="entry name" value="Cupredoxin"/>
</dbReference>
<name>A0AAD5UDY4_9FUNG</name>
<organism evidence="2 3">
    <name type="scientific">Boothiomyces macroporosus</name>
    <dbReference type="NCBI Taxonomy" id="261099"/>
    <lineage>
        <taxon>Eukaryota</taxon>
        <taxon>Fungi</taxon>
        <taxon>Fungi incertae sedis</taxon>
        <taxon>Chytridiomycota</taxon>
        <taxon>Chytridiomycota incertae sedis</taxon>
        <taxon>Chytridiomycetes</taxon>
        <taxon>Rhizophydiales</taxon>
        <taxon>Terramycetaceae</taxon>
        <taxon>Boothiomyces</taxon>
    </lineage>
</organism>
<comment type="caution">
    <text evidence="2">The sequence shown here is derived from an EMBL/GenBank/DDBJ whole genome shotgun (WGS) entry which is preliminary data.</text>
</comment>
<evidence type="ECO:0000313" key="3">
    <source>
        <dbReference type="Proteomes" id="UP001210925"/>
    </source>
</evidence>
<feature type="domain" description="Plastocyanin-like" evidence="1">
    <location>
        <begin position="6"/>
        <end position="86"/>
    </location>
</feature>
<dbReference type="Pfam" id="PF00394">
    <property type="entry name" value="Cu-oxidase"/>
    <property type="match status" value="1"/>
</dbReference>
<evidence type="ECO:0000313" key="2">
    <source>
        <dbReference type="EMBL" id="KAJ3252375.1"/>
    </source>
</evidence>
<protein>
    <submittedName>
        <fullName evidence="2">Ferroxidase fet3</fullName>
    </submittedName>
</protein>
<proteinExistence type="predicted"/>
<dbReference type="AlphaFoldDB" id="A0AAD5UDY4"/>
<dbReference type="SUPFAM" id="SSF49503">
    <property type="entry name" value="Cupredoxins"/>
    <property type="match status" value="1"/>
</dbReference>
<gene>
    <name evidence="2" type="primary">FET3_2</name>
    <name evidence="2" type="ORF">HK103_001588</name>
</gene>
<reference evidence="2" key="1">
    <citation type="submission" date="2020-05" db="EMBL/GenBank/DDBJ databases">
        <title>Phylogenomic resolution of chytrid fungi.</title>
        <authorList>
            <person name="Stajich J.E."/>
            <person name="Amses K."/>
            <person name="Simmons R."/>
            <person name="Seto K."/>
            <person name="Myers J."/>
            <person name="Bonds A."/>
            <person name="Quandt C.A."/>
            <person name="Barry K."/>
            <person name="Liu P."/>
            <person name="Grigoriev I."/>
            <person name="Longcore J.E."/>
            <person name="James T.Y."/>
        </authorList>
    </citation>
    <scope>NUCLEOTIDE SEQUENCE</scope>
    <source>
        <strain evidence="2">PLAUS21</strain>
    </source>
</reference>
<dbReference type="Proteomes" id="UP001210925">
    <property type="component" value="Unassembled WGS sequence"/>
</dbReference>
<dbReference type="EMBL" id="JADGKB010000143">
    <property type="protein sequence ID" value="KAJ3252375.1"/>
    <property type="molecule type" value="Genomic_DNA"/>
</dbReference>
<dbReference type="InterPro" id="IPR001117">
    <property type="entry name" value="Cu-oxidase_2nd"/>
</dbReference>